<sequence>MRRLLKGPSSFMHNN</sequence>
<evidence type="ECO:0000313" key="1">
    <source>
        <dbReference type="EMBL" id="SCC05240.1"/>
    </source>
</evidence>
<reference evidence="2" key="1">
    <citation type="submission" date="2016-08" db="EMBL/GenBank/DDBJ databases">
        <authorList>
            <person name="Loux V."/>
            <person name="Rue O."/>
        </authorList>
    </citation>
    <scope>NUCLEOTIDE SEQUENCE [LARGE SCALE GENOMIC DNA]</scope>
    <source>
        <strain evidence="2">INRA Bc05-F1</strain>
    </source>
</reference>
<organism evidence="1 2">
    <name type="scientific">Bacillus wiedmannii</name>
    <dbReference type="NCBI Taxonomy" id="1890302"/>
    <lineage>
        <taxon>Bacteria</taxon>
        <taxon>Bacillati</taxon>
        <taxon>Bacillota</taxon>
        <taxon>Bacilli</taxon>
        <taxon>Bacillales</taxon>
        <taxon>Bacillaceae</taxon>
        <taxon>Bacillus</taxon>
        <taxon>Bacillus cereus group</taxon>
    </lineage>
</organism>
<dbReference type="Proteomes" id="UP000196052">
    <property type="component" value="Unassembled WGS sequence"/>
</dbReference>
<accession>A0A1C4BEJ7</accession>
<protein>
    <submittedName>
        <fullName evidence="1">Uncharacterized protein</fullName>
    </submittedName>
</protein>
<evidence type="ECO:0000313" key="2">
    <source>
        <dbReference type="Proteomes" id="UP000196052"/>
    </source>
</evidence>
<proteinExistence type="predicted"/>
<gene>
    <name evidence="1" type="ORF">BC05F1_01269</name>
</gene>
<dbReference type="EMBL" id="FMBE01000013">
    <property type="protein sequence ID" value="SCC05240.1"/>
    <property type="molecule type" value="Genomic_DNA"/>
</dbReference>
<name>A0A1C4BEJ7_9BACI</name>